<keyword evidence="2" id="KW-1185">Reference proteome</keyword>
<reference evidence="1" key="1">
    <citation type="submission" date="2019-10" db="EMBL/GenBank/DDBJ databases">
        <authorList>
            <consortium name="DOE Joint Genome Institute"/>
            <person name="Kuo A."/>
            <person name="Miyauchi S."/>
            <person name="Kiss E."/>
            <person name="Drula E."/>
            <person name="Kohler A."/>
            <person name="Sanchez-Garcia M."/>
            <person name="Andreopoulos B."/>
            <person name="Barry K.W."/>
            <person name="Bonito G."/>
            <person name="Buee M."/>
            <person name="Carver A."/>
            <person name="Chen C."/>
            <person name="Cichocki N."/>
            <person name="Clum A."/>
            <person name="Culley D."/>
            <person name="Crous P.W."/>
            <person name="Fauchery L."/>
            <person name="Girlanda M."/>
            <person name="Hayes R."/>
            <person name="Keri Z."/>
            <person name="Labutti K."/>
            <person name="Lipzen A."/>
            <person name="Lombard V."/>
            <person name="Magnuson J."/>
            <person name="Maillard F."/>
            <person name="Morin E."/>
            <person name="Murat C."/>
            <person name="Nolan M."/>
            <person name="Ohm R."/>
            <person name="Pangilinan J."/>
            <person name="Pereira M."/>
            <person name="Perotto S."/>
            <person name="Peter M."/>
            <person name="Riley R."/>
            <person name="Sitrit Y."/>
            <person name="Stielow B."/>
            <person name="Szollosi G."/>
            <person name="Zifcakova L."/>
            <person name="Stursova M."/>
            <person name="Spatafora J.W."/>
            <person name="Tedersoo L."/>
            <person name="Vaario L.-M."/>
            <person name="Yamada A."/>
            <person name="Yan M."/>
            <person name="Wang P."/>
            <person name="Xu J."/>
            <person name="Bruns T."/>
            <person name="Baldrian P."/>
            <person name="Vilgalys R."/>
            <person name="Henrissat B."/>
            <person name="Grigoriev I.V."/>
            <person name="Hibbett D."/>
            <person name="Nagy L.G."/>
            <person name="Martin F.M."/>
        </authorList>
    </citation>
    <scope>NUCLEOTIDE SEQUENCE</scope>
    <source>
        <strain evidence="1">P2</strain>
    </source>
</reference>
<reference evidence="1" key="2">
    <citation type="journal article" date="2020" name="Nat. Commun.">
        <title>Large-scale genome sequencing of mycorrhizal fungi provides insights into the early evolution of symbiotic traits.</title>
        <authorList>
            <person name="Miyauchi S."/>
            <person name="Kiss E."/>
            <person name="Kuo A."/>
            <person name="Drula E."/>
            <person name="Kohler A."/>
            <person name="Sanchez-Garcia M."/>
            <person name="Morin E."/>
            <person name="Andreopoulos B."/>
            <person name="Barry K.W."/>
            <person name="Bonito G."/>
            <person name="Buee M."/>
            <person name="Carver A."/>
            <person name="Chen C."/>
            <person name="Cichocki N."/>
            <person name="Clum A."/>
            <person name="Culley D."/>
            <person name="Crous P.W."/>
            <person name="Fauchery L."/>
            <person name="Girlanda M."/>
            <person name="Hayes R.D."/>
            <person name="Keri Z."/>
            <person name="LaButti K."/>
            <person name="Lipzen A."/>
            <person name="Lombard V."/>
            <person name="Magnuson J."/>
            <person name="Maillard F."/>
            <person name="Murat C."/>
            <person name="Nolan M."/>
            <person name="Ohm R.A."/>
            <person name="Pangilinan J."/>
            <person name="Pereira M.F."/>
            <person name="Perotto S."/>
            <person name="Peter M."/>
            <person name="Pfister S."/>
            <person name="Riley R."/>
            <person name="Sitrit Y."/>
            <person name="Stielow J.B."/>
            <person name="Szollosi G."/>
            <person name="Zifcakova L."/>
            <person name="Stursova M."/>
            <person name="Spatafora J.W."/>
            <person name="Tedersoo L."/>
            <person name="Vaario L.M."/>
            <person name="Yamada A."/>
            <person name="Yan M."/>
            <person name="Wang P."/>
            <person name="Xu J."/>
            <person name="Bruns T."/>
            <person name="Baldrian P."/>
            <person name="Vilgalys R."/>
            <person name="Dunand C."/>
            <person name="Henrissat B."/>
            <person name="Grigoriev I.V."/>
            <person name="Hibbett D."/>
            <person name="Nagy L.G."/>
            <person name="Martin F.M."/>
        </authorList>
    </citation>
    <scope>NUCLEOTIDE SEQUENCE</scope>
    <source>
        <strain evidence="1">P2</strain>
    </source>
</reference>
<protein>
    <submittedName>
        <fullName evidence="1">Ribosome biogenesis protein YTM1</fullName>
    </submittedName>
</protein>
<proteinExistence type="predicted"/>
<gene>
    <name evidence="1" type="ORF">BDM02DRAFT_3115737</name>
</gene>
<dbReference type="EMBL" id="MU118017">
    <property type="protein sequence ID" value="KAF9648253.1"/>
    <property type="molecule type" value="Genomic_DNA"/>
</dbReference>
<name>A0ACB6ZFT7_THEGA</name>
<comment type="caution">
    <text evidence="1">The sequence shown here is derived from an EMBL/GenBank/DDBJ whole genome shotgun (WGS) entry which is preliminary data.</text>
</comment>
<organism evidence="1 2">
    <name type="scientific">Thelephora ganbajun</name>
    <name type="common">Ganba fungus</name>
    <dbReference type="NCBI Taxonomy" id="370292"/>
    <lineage>
        <taxon>Eukaryota</taxon>
        <taxon>Fungi</taxon>
        <taxon>Dikarya</taxon>
        <taxon>Basidiomycota</taxon>
        <taxon>Agaricomycotina</taxon>
        <taxon>Agaricomycetes</taxon>
        <taxon>Thelephorales</taxon>
        <taxon>Thelephoraceae</taxon>
        <taxon>Thelephora</taxon>
    </lineage>
</organism>
<evidence type="ECO:0000313" key="2">
    <source>
        <dbReference type="Proteomes" id="UP000886501"/>
    </source>
</evidence>
<evidence type="ECO:0000313" key="1">
    <source>
        <dbReference type="EMBL" id="KAF9648253.1"/>
    </source>
</evidence>
<sequence>MAPPSKDDSSSTHPVVFTTKTTYLLPAQKFMIPTTWRRYQLSQLVNKALSLTTPVPFDFIVRGEILRGTLAEWCHEKGIGEEETLEVEYIESVMPPQKVSSIPQDDWISDISCALPGYFITASYGGYIRIFDYSQNTALTGSVHHAPVTSLSLDPTPISKDEGVMIATASHDLTGCLVRVSLDADTGNHTSSILASLHLHTSPLSSIAYSRSGKHLLTASWDTLIGLWESHIPEEDEVDVAEAQTDRRKRRKVDGRDRPKRKAPSSVLKSHTARVSKAVFSSTGKTAFSCGFDSTVRSWDVENSVCTGTITASEKPMLGMVVLPDDNSVASSSADRSVSVYDFRAASSALPSATLSFIHSSMPSSVALSPTSDSQIITGSYDGVVRLWDLRSTKSAVASFKVWNGEKKILAVDVASSSGSGIVGVGGEGGLEIWRMGKTATTTAA</sequence>
<dbReference type="Proteomes" id="UP000886501">
    <property type="component" value="Unassembled WGS sequence"/>
</dbReference>
<accession>A0ACB6ZFT7</accession>